<organism evidence="2 3">
    <name type="scientific">Coemansia pectinata</name>
    <dbReference type="NCBI Taxonomy" id="1052879"/>
    <lineage>
        <taxon>Eukaryota</taxon>
        <taxon>Fungi</taxon>
        <taxon>Fungi incertae sedis</taxon>
        <taxon>Zoopagomycota</taxon>
        <taxon>Kickxellomycotina</taxon>
        <taxon>Kickxellomycetes</taxon>
        <taxon>Kickxellales</taxon>
        <taxon>Kickxellaceae</taxon>
        <taxon>Coemansia</taxon>
    </lineage>
</organism>
<feature type="compositionally biased region" description="Polar residues" evidence="1">
    <location>
        <begin position="248"/>
        <end position="260"/>
    </location>
</feature>
<dbReference type="AlphaFoldDB" id="A0A9W8GZJ8"/>
<proteinExistence type="predicted"/>
<name>A0A9W8GZJ8_9FUNG</name>
<reference evidence="2" key="1">
    <citation type="submission" date="2022-07" db="EMBL/GenBank/DDBJ databases">
        <title>Phylogenomic reconstructions and comparative analyses of Kickxellomycotina fungi.</title>
        <authorList>
            <person name="Reynolds N.K."/>
            <person name="Stajich J.E."/>
            <person name="Barry K."/>
            <person name="Grigoriev I.V."/>
            <person name="Crous P."/>
            <person name="Smith M.E."/>
        </authorList>
    </citation>
    <scope>NUCLEOTIDE SEQUENCE</scope>
    <source>
        <strain evidence="2">BCRC 34297</strain>
    </source>
</reference>
<accession>A0A9W8GZJ8</accession>
<protein>
    <submittedName>
        <fullName evidence="2">Uncharacterized protein</fullName>
    </submittedName>
</protein>
<feature type="compositionally biased region" description="Polar residues" evidence="1">
    <location>
        <begin position="138"/>
        <end position="149"/>
    </location>
</feature>
<gene>
    <name evidence="2" type="ORF">GGI19_000497</name>
</gene>
<dbReference type="Proteomes" id="UP001140011">
    <property type="component" value="Unassembled WGS sequence"/>
</dbReference>
<evidence type="ECO:0000313" key="3">
    <source>
        <dbReference type="Proteomes" id="UP001140011"/>
    </source>
</evidence>
<keyword evidence="3" id="KW-1185">Reference proteome</keyword>
<sequence>MTEHSTTSGNSTQLKRKAVHGFVLATEQQGWVNGVSSSLEAEATQPPRKRRHADAIRTTGNDRLCSKDLLYGRKTLSNDQVTLAGNSSALPSLNSRKRKNKDAWKTGKVSTSEEALFHVSSELDLEAPTTKRSRIDQTEQSTCGEDSQAASHVAAVDLDSDEEQEHKLPKYTIIPLPLSLRAQAYLQAQPQHGGQSKAFMEQQPPASTSYGGSSSSALIVYNPDIHKRIECEVDCAAPAASSVSSVPCQSPGSTSSMDID</sequence>
<evidence type="ECO:0000256" key="1">
    <source>
        <dbReference type="SAM" id="MobiDB-lite"/>
    </source>
</evidence>
<feature type="region of interest" description="Disordered" evidence="1">
    <location>
        <begin position="238"/>
        <end position="260"/>
    </location>
</feature>
<feature type="region of interest" description="Disordered" evidence="1">
    <location>
        <begin position="189"/>
        <end position="214"/>
    </location>
</feature>
<dbReference type="OrthoDB" id="5525797at2759"/>
<feature type="compositionally biased region" description="Low complexity" evidence="1">
    <location>
        <begin position="238"/>
        <end position="247"/>
    </location>
</feature>
<feature type="region of interest" description="Disordered" evidence="1">
    <location>
        <begin position="127"/>
        <end position="149"/>
    </location>
</feature>
<feature type="region of interest" description="Disordered" evidence="1">
    <location>
        <begin position="35"/>
        <end position="58"/>
    </location>
</feature>
<dbReference type="EMBL" id="JANBUH010000013">
    <property type="protein sequence ID" value="KAJ2756909.1"/>
    <property type="molecule type" value="Genomic_DNA"/>
</dbReference>
<comment type="caution">
    <text evidence="2">The sequence shown here is derived from an EMBL/GenBank/DDBJ whole genome shotgun (WGS) entry which is preliminary data.</text>
</comment>
<evidence type="ECO:0000313" key="2">
    <source>
        <dbReference type="EMBL" id="KAJ2756909.1"/>
    </source>
</evidence>